<dbReference type="Proteomes" id="UP000202511">
    <property type="component" value="Segment"/>
</dbReference>
<evidence type="ECO:0000313" key="6">
    <source>
        <dbReference type="Proteomes" id="UP000202511"/>
    </source>
</evidence>
<evidence type="ECO:0000313" key="5">
    <source>
        <dbReference type="EMBL" id="AJF98150.1"/>
    </source>
</evidence>
<keyword evidence="1" id="KW-0547">Nucleotide-binding</keyword>
<dbReference type="PROSITE" id="PS51206">
    <property type="entry name" value="SF3_HELICASE_1"/>
    <property type="match status" value="1"/>
</dbReference>
<dbReference type="InterPro" id="IPR027417">
    <property type="entry name" value="P-loop_NTPase"/>
</dbReference>
<dbReference type="OrthoDB" id="844at10239"/>
<keyword evidence="2" id="KW-0067">ATP-binding</keyword>
<dbReference type="Gene3D" id="3.40.50.300">
    <property type="entry name" value="P-loop containing nucleotide triphosphate hydrolases"/>
    <property type="match status" value="1"/>
</dbReference>
<dbReference type="InterPro" id="IPR045455">
    <property type="entry name" value="NrS-1_pol-like_helicase"/>
</dbReference>
<evidence type="ECO:0000259" key="4">
    <source>
        <dbReference type="PROSITE" id="PS51206"/>
    </source>
</evidence>
<evidence type="ECO:0000256" key="2">
    <source>
        <dbReference type="ARBA" id="ARBA00022840"/>
    </source>
</evidence>
<protein>
    <submittedName>
        <fullName evidence="5">Helicase superfamily 3</fullName>
    </submittedName>
</protein>
<feature type="region of interest" description="Disordered" evidence="3">
    <location>
        <begin position="780"/>
        <end position="804"/>
    </location>
</feature>
<evidence type="ECO:0000256" key="1">
    <source>
        <dbReference type="ARBA" id="ARBA00022741"/>
    </source>
</evidence>
<evidence type="ECO:0000256" key="3">
    <source>
        <dbReference type="SAM" id="MobiDB-lite"/>
    </source>
</evidence>
<dbReference type="GO" id="GO:0004386">
    <property type="term" value="F:helicase activity"/>
    <property type="evidence" value="ECO:0007669"/>
    <property type="project" value="UniProtKB-KW"/>
</dbReference>
<dbReference type="SUPFAM" id="SSF52540">
    <property type="entry name" value="P-loop containing nucleoside triphosphate hydrolases"/>
    <property type="match status" value="1"/>
</dbReference>
<keyword evidence="5" id="KW-0378">Hydrolase</keyword>
<dbReference type="EMBL" id="KP136319">
    <property type="protein sequence ID" value="AJF98150.1"/>
    <property type="molecule type" value="Genomic_DNA"/>
</dbReference>
<dbReference type="GO" id="GO:0005524">
    <property type="term" value="F:ATP binding"/>
    <property type="evidence" value="ECO:0007669"/>
    <property type="project" value="UniProtKB-KW"/>
</dbReference>
<dbReference type="RefSeq" id="YP_009120385.1">
    <property type="nucleotide sequence ID" value="NC_026440.1"/>
</dbReference>
<dbReference type="InterPro" id="IPR014015">
    <property type="entry name" value="Helicase_SF3_DNA-vir"/>
</dbReference>
<feature type="region of interest" description="Disordered" evidence="3">
    <location>
        <begin position="1"/>
        <end position="20"/>
    </location>
</feature>
<reference evidence="5 6" key="1">
    <citation type="journal article" date="2015" name="Parasitol. Res.">
        <title>Viruses in close associations with free-living amoebae.</title>
        <authorList>
            <person name="Scheid P."/>
        </authorList>
    </citation>
    <scope>NUCLEOTIDE SEQUENCE [LARGE SCALE GENOMIC DNA]</scope>
    <source>
        <strain evidence="5">KlaHel</strain>
    </source>
</reference>
<keyword evidence="5" id="KW-0347">Helicase</keyword>
<organism evidence="5 6">
    <name type="scientific">Pandoravirus inopinatum</name>
    <dbReference type="NCBI Taxonomy" id="1605721"/>
    <lineage>
        <taxon>Viruses</taxon>
        <taxon>Pandoravirus</taxon>
    </lineage>
</organism>
<sequence length="825" mass="92717">MATSHDSTATATPAHPPATVGIAGIDTLRLSDAERCEAQTRLQRDAADSARRRPEAVTLDRIFTGGYDAPLPFEVERADSYTDDELNDLLGMAFAEWRIPPDRDGDFMAWACERFHVDPHAQIDLATVAERTRDSIHRVSYLMSLFAVRGRINSHNEVNIQCSNVFFRIFESIQYAYYGVESRARVINARDDNLNVAASLDSTIFRLTTMSLTDLKPNESLVLFLLRQLAAHGYRRYKGCCYEQILIEGLTPPNELDALRAEAAAAGRPLPADAEKTKYETHAWRQVCTIEQFIYKVTKKEVHWEQWRNLNANGAAKHAVAALEKCSDIEFPDLVPDRRVFAFTTGLYDCYTLAYTPYVDPVTGVRNHIDRHIMACKFFDMPFPEELADVADDWYHDIATPYFQQVLDYQELGAPHERDDVCKWLYVMIGRMLYDVNEIDQWQVMAFIKGIAGSGKSTIIKVIQGFYPKADVATLSANCQEKFALESLLDCLIFVCSEVREDFGLSQGDLQSMISGEDVAVNRKFKLVETRTWKAPGFFVGNQTGGWVDAQGSMTRRFIMWEFLRKVKDTVNGKKVDPQLSDKIAREMPLLLLKCNLAYRHACAEYAHRDIWDVLPAYFTNTQRRLKAQINPLVGFLTDPETVEFGPDRYIYLKEFQRHYKEWLVRNNFGRPPKFVPDHYESVFEEYSVTVAAGPRGWDGEQVVGQWVVGVGLMTDPRHDTDSVPLPAVLPHGATASAATTTTTMIVSSSSSSLSSPSSWGAADGFDDGAMGVVAYGTNGHHQHHHQHQHDHYGMDDNNGATAGADAGDMMIEDAAVPSVHPVLS</sequence>
<name>A0A0B5J8C9_9VIRU</name>
<dbReference type="KEGG" id="vg:23463067"/>
<feature type="compositionally biased region" description="Low complexity" evidence="3">
    <location>
        <begin position="1"/>
        <end position="19"/>
    </location>
</feature>
<feature type="domain" description="SF3 helicase" evidence="4">
    <location>
        <begin position="398"/>
        <end position="576"/>
    </location>
</feature>
<dbReference type="Pfam" id="PF19263">
    <property type="entry name" value="DUF5906"/>
    <property type="match status" value="1"/>
</dbReference>
<accession>A0A0B5J8C9</accession>
<proteinExistence type="predicted"/>
<dbReference type="GeneID" id="23463067"/>